<feature type="chain" id="PRO_5045036046" description="Lipoprotein" evidence="1">
    <location>
        <begin position="24"/>
        <end position="162"/>
    </location>
</feature>
<organism evidence="2 3">
    <name type="scientific">Dactylosporangium maewongense</name>
    <dbReference type="NCBI Taxonomy" id="634393"/>
    <lineage>
        <taxon>Bacteria</taxon>
        <taxon>Bacillati</taxon>
        <taxon>Actinomycetota</taxon>
        <taxon>Actinomycetes</taxon>
        <taxon>Micromonosporales</taxon>
        <taxon>Micromonosporaceae</taxon>
        <taxon>Dactylosporangium</taxon>
    </lineage>
</organism>
<reference evidence="2 3" key="1">
    <citation type="journal article" date="2019" name="Int. J. Syst. Evol. Microbiol.">
        <title>The Global Catalogue of Microorganisms (GCM) 10K type strain sequencing project: providing services to taxonomists for standard genome sequencing and annotation.</title>
        <authorList>
            <consortium name="The Broad Institute Genomics Platform"/>
            <consortium name="The Broad Institute Genome Sequencing Center for Infectious Disease"/>
            <person name="Wu L."/>
            <person name="Ma J."/>
        </authorList>
    </citation>
    <scope>NUCLEOTIDE SEQUENCE [LARGE SCALE GENOMIC DNA]</scope>
    <source>
        <strain evidence="2 3">JCM 15933</strain>
    </source>
</reference>
<dbReference type="PROSITE" id="PS51257">
    <property type="entry name" value="PROKAR_LIPOPROTEIN"/>
    <property type="match status" value="1"/>
</dbReference>
<evidence type="ECO:0008006" key="4">
    <source>
        <dbReference type="Google" id="ProtNLM"/>
    </source>
</evidence>
<gene>
    <name evidence="2" type="ORF">GCM10009827_063730</name>
</gene>
<name>A0ABN2B9B2_9ACTN</name>
<comment type="caution">
    <text evidence="2">The sequence shown here is derived from an EMBL/GenBank/DDBJ whole genome shotgun (WGS) entry which is preliminary data.</text>
</comment>
<dbReference type="Proteomes" id="UP001501470">
    <property type="component" value="Unassembled WGS sequence"/>
</dbReference>
<keyword evidence="3" id="KW-1185">Reference proteome</keyword>
<dbReference type="EMBL" id="BAAAQD010000013">
    <property type="protein sequence ID" value="GAA1536435.1"/>
    <property type="molecule type" value="Genomic_DNA"/>
</dbReference>
<keyword evidence="1" id="KW-0732">Signal</keyword>
<protein>
    <recommendedName>
        <fullName evidence="4">Lipoprotein</fullName>
    </recommendedName>
</protein>
<sequence>MVARFLAAAVAAAGLTACTMSTARPAVPLREATPDTEDVLVGAWNSTTNGVAHVEGTFPVNPLPEVRRPEGWLFRLRTRCAGDGTVSIRVSGKTGSIQTQECKCIGTWAFEGTALPPGTATGPSDPGPFSLAIDRPGGVTSWDVEAYAFRVVNVYPEPSAST</sequence>
<evidence type="ECO:0000313" key="3">
    <source>
        <dbReference type="Proteomes" id="UP001501470"/>
    </source>
</evidence>
<evidence type="ECO:0000313" key="2">
    <source>
        <dbReference type="EMBL" id="GAA1536435.1"/>
    </source>
</evidence>
<proteinExistence type="predicted"/>
<feature type="signal peptide" evidence="1">
    <location>
        <begin position="1"/>
        <end position="23"/>
    </location>
</feature>
<evidence type="ECO:0000256" key="1">
    <source>
        <dbReference type="SAM" id="SignalP"/>
    </source>
</evidence>
<accession>A0ABN2B9B2</accession>